<name>A0A2S9QNU1_9MICO</name>
<reference evidence="2 3" key="1">
    <citation type="journal article" date="2017" name="New Microbes New Infect">
        <title>Genome sequence of 'Leucobacter massiliensis' sp. nov. isolated from human pharynx after travel to the 2014 Hajj.</title>
        <authorList>
            <person name="Leangapichart T."/>
            <person name="Gautret P."/>
            <person name="Nguyen T.T."/>
            <person name="Armstrong N."/>
            <person name="Rolain J.M."/>
        </authorList>
    </citation>
    <scope>NUCLEOTIDE SEQUENCE [LARGE SCALE GENOMIC DNA]</scope>
    <source>
        <strain evidence="2 3">122RC15</strain>
    </source>
</reference>
<evidence type="ECO:0008006" key="4">
    <source>
        <dbReference type="Google" id="ProtNLM"/>
    </source>
</evidence>
<keyword evidence="1" id="KW-0472">Membrane</keyword>
<organism evidence="2 3">
    <name type="scientific">Leucobacter massiliensis</name>
    <dbReference type="NCBI Taxonomy" id="1686285"/>
    <lineage>
        <taxon>Bacteria</taxon>
        <taxon>Bacillati</taxon>
        <taxon>Actinomycetota</taxon>
        <taxon>Actinomycetes</taxon>
        <taxon>Micrococcales</taxon>
        <taxon>Microbacteriaceae</taxon>
        <taxon>Leucobacter</taxon>
    </lineage>
</organism>
<evidence type="ECO:0000256" key="1">
    <source>
        <dbReference type="SAM" id="Phobius"/>
    </source>
</evidence>
<dbReference type="EMBL" id="MWZD01000017">
    <property type="protein sequence ID" value="PRI11253.1"/>
    <property type="molecule type" value="Genomic_DNA"/>
</dbReference>
<proteinExistence type="predicted"/>
<evidence type="ECO:0000313" key="2">
    <source>
        <dbReference type="EMBL" id="PRI11253.1"/>
    </source>
</evidence>
<keyword evidence="3" id="KW-1185">Reference proteome</keyword>
<evidence type="ECO:0000313" key="3">
    <source>
        <dbReference type="Proteomes" id="UP000238650"/>
    </source>
</evidence>
<gene>
    <name evidence="2" type="ORF">B4915_10430</name>
</gene>
<dbReference type="InterPro" id="IPR025323">
    <property type="entry name" value="DUF4229"/>
</dbReference>
<comment type="caution">
    <text evidence="2">The sequence shown here is derived from an EMBL/GenBank/DDBJ whole genome shotgun (WGS) entry which is preliminary data.</text>
</comment>
<feature type="transmembrane region" description="Helical" evidence="1">
    <location>
        <begin position="7"/>
        <end position="29"/>
    </location>
</feature>
<protein>
    <recommendedName>
        <fullName evidence="4">DUF4229 domain-containing protein</fullName>
    </recommendedName>
</protein>
<dbReference type="Pfam" id="PF14012">
    <property type="entry name" value="DUF4229"/>
    <property type="match status" value="1"/>
</dbReference>
<dbReference type="Proteomes" id="UP000238650">
    <property type="component" value="Unassembled WGS sequence"/>
</dbReference>
<dbReference type="AlphaFoldDB" id="A0A2S9QNU1"/>
<feature type="transmembrane region" description="Helical" evidence="1">
    <location>
        <begin position="35"/>
        <end position="60"/>
    </location>
</feature>
<dbReference type="OrthoDB" id="4981788at2"/>
<keyword evidence="1" id="KW-1133">Transmembrane helix</keyword>
<dbReference type="RefSeq" id="WP_105805704.1">
    <property type="nucleotide sequence ID" value="NZ_MWZD01000017.1"/>
</dbReference>
<accession>A0A2S9QNU1</accession>
<keyword evidence="1" id="KW-0812">Transmembrane</keyword>
<sequence length="106" mass="11672">MKNPRTAWLVYTALRLLFFAVPFALIYLLASSMRFSLMVSALIAAIFAALISASLSLLLLAKPRETASASIYEWRNRERTADDIAEDAAIDAAERDPAPGQDPAER</sequence>